<evidence type="ECO:0000313" key="2">
    <source>
        <dbReference type="Proteomes" id="UP001356427"/>
    </source>
</evidence>
<reference evidence="1 2" key="1">
    <citation type="submission" date="2021-04" db="EMBL/GenBank/DDBJ databases">
        <authorList>
            <person name="De Guttry C."/>
            <person name="Zahm M."/>
            <person name="Klopp C."/>
            <person name="Cabau C."/>
            <person name="Louis A."/>
            <person name="Berthelot C."/>
            <person name="Parey E."/>
            <person name="Roest Crollius H."/>
            <person name="Montfort J."/>
            <person name="Robinson-Rechavi M."/>
            <person name="Bucao C."/>
            <person name="Bouchez O."/>
            <person name="Gislard M."/>
            <person name="Lluch J."/>
            <person name="Milhes M."/>
            <person name="Lampietro C."/>
            <person name="Lopez Roques C."/>
            <person name="Donnadieu C."/>
            <person name="Braasch I."/>
            <person name="Desvignes T."/>
            <person name="Postlethwait J."/>
            <person name="Bobe J."/>
            <person name="Wedekind C."/>
            <person name="Guiguen Y."/>
        </authorList>
    </citation>
    <scope>NUCLEOTIDE SEQUENCE [LARGE SCALE GENOMIC DNA]</scope>
    <source>
        <strain evidence="1">Cs_M1</strain>
        <tissue evidence="1">Blood</tissue>
    </source>
</reference>
<proteinExistence type="predicted"/>
<dbReference type="EMBL" id="JAGTTL010000015">
    <property type="protein sequence ID" value="KAK6311493.1"/>
    <property type="molecule type" value="Genomic_DNA"/>
</dbReference>
<accession>A0AAN8QUN0</accession>
<dbReference type="AlphaFoldDB" id="A0AAN8QUN0"/>
<organism evidence="1 2">
    <name type="scientific">Coregonus suidteri</name>
    <dbReference type="NCBI Taxonomy" id="861788"/>
    <lineage>
        <taxon>Eukaryota</taxon>
        <taxon>Metazoa</taxon>
        <taxon>Chordata</taxon>
        <taxon>Craniata</taxon>
        <taxon>Vertebrata</taxon>
        <taxon>Euteleostomi</taxon>
        <taxon>Actinopterygii</taxon>
        <taxon>Neopterygii</taxon>
        <taxon>Teleostei</taxon>
        <taxon>Protacanthopterygii</taxon>
        <taxon>Salmoniformes</taxon>
        <taxon>Salmonidae</taxon>
        <taxon>Coregoninae</taxon>
        <taxon>Coregonus</taxon>
    </lineage>
</organism>
<evidence type="ECO:0000313" key="1">
    <source>
        <dbReference type="EMBL" id="KAK6311493.1"/>
    </source>
</evidence>
<sequence length="103" mass="11458">MHTFPIPSPIDIPTDPGQTLLSLAYCQRFAIDWRPGQRLLVFLKTASRVCNLGVEEGYPSKGTATLISVRRDGELVDNAVLQPPQKTPSLTEWLEFLSSSPYI</sequence>
<dbReference type="Proteomes" id="UP001356427">
    <property type="component" value="Unassembled WGS sequence"/>
</dbReference>
<protein>
    <submittedName>
        <fullName evidence="1">Uncharacterized protein</fullName>
    </submittedName>
</protein>
<name>A0AAN8QUN0_9TELE</name>
<comment type="caution">
    <text evidence="1">The sequence shown here is derived from an EMBL/GenBank/DDBJ whole genome shotgun (WGS) entry which is preliminary data.</text>
</comment>
<gene>
    <name evidence="1" type="ORF">J4Q44_G00171570</name>
</gene>
<keyword evidence="2" id="KW-1185">Reference proteome</keyword>